<name>A0A4R6QM26_9BURK</name>
<keyword evidence="5" id="KW-0812">Transmembrane</keyword>
<dbReference type="PROSITE" id="PS50111">
    <property type="entry name" value="CHEMOTAXIS_TRANSDUC_2"/>
    <property type="match status" value="1"/>
</dbReference>
<organism evidence="8 9">
    <name type="scientific">Roseateles toxinivorans</name>
    <dbReference type="NCBI Taxonomy" id="270368"/>
    <lineage>
        <taxon>Bacteria</taxon>
        <taxon>Pseudomonadati</taxon>
        <taxon>Pseudomonadota</taxon>
        <taxon>Betaproteobacteria</taxon>
        <taxon>Burkholderiales</taxon>
        <taxon>Sphaerotilaceae</taxon>
        <taxon>Roseateles</taxon>
    </lineage>
</organism>
<dbReference type="GO" id="GO:0005886">
    <property type="term" value="C:plasma membrane"/>
    <property type="evidence" value="ECO:0007669"/>
    <property type="project" value="TreeGrafter"/>
</dbReference>
<evidence type="ECO:0000256" key="2">
    <source>
        <dbReference type="ARBA" id="ARBA00022481"/>
    </source>
</evidence>
<dbReference type="GO" id="GO:0004888">
    <property type="term" value="F:transmembrane signaling receptor activity"/>
    <property type="evidence" value="ECO:0007669"/>
    <property type="project" value="InterPro"/>
</dbReference>
<dbReference type="Gene3D" id="1.10.287.950">
    <property type="entry name" value="Methyl-accepting chemotaxis protein"/>
    <property type="match status" value="1"/>
</dbReference>
<dbReference type="PANTHER" id="PTHR43531">
    <property type="entry name" value="PROTEIN ICFG"/>
    <property type="match status" value="1"/>
</dbReference>
<dbReference type="GO" id="GO:0007165">
    <property type="term" value="P:signal transduction"/>
    <property type="evidence" value="ECO:0007669"/>
    <property type="project" value="UniProtKB-KW"/>
</dbReference>
<comment type="similarity">
    <text evidence="3">Belongs to the methyl-accepting chemotaxis (MCP) protein family.</text>
</comment>
<dbReference type="InterPro" id="IPR004090">
    <property type="entry name" value="Chemotax_Me-accpt_rcpt"/>
</dbReference>
<dbReference type="PRINTS" id="PR00260">
    <property type="entry name" value="CHEMTRNSDUCR"/>
</dbReference>
<keyword evidence="4" id="KW-0807">Transducer</keyword>
<dbReference type="OrthoDB" id="8698080at2"/>
<evidence type="ECO:0000259" key="6">
    <source>
        <dbReference type="PROSITE" id="PS50111"/>
    </source>
</evidence>
<comment type="subcellular location">
    <subcellularLocation>
        <location evidence="1">Membrane</location>
    </subcellularLocation>
</comment>
<keyword evidence="5" id="KW-1133">Transmembrane helix</keyword>
<evidence type="ECO:0000313" key="8">
    <source>
        <dbReference type="EMBL" id="TDP63928.1"/>
    </source>
</evidence>
<keyword evidence="9" id="KW-1185">Reference proteome</keyword>
<dbReference type="InterPro" id="IPR004089">
    <property type="entry name" value="MCPsignal_dom"/>
</dbReference>
<protein>
    <submittedName>
        <fullName evidence="8">Methyl-accepting chemotaxis protein</fullName>
    </submittedName>
</protein>
<dbReference type="SUPFAM" id="SSF58104">
    <property type="entry name" value="Methyl-accepting chemotaxis protein (MCP) signaling domain"/>
    <property type="match status" value="1"/>
</dbReference>
<dbReference type="PANTHER" id="PTHR43531:SF14">
    <property type="entry name" value="METHYL-ACCEPTING CHEMOTAXIS PROTEIN I-RELATED"/>
    <property type="match status" value="1"/>
</dbReference>
<evidence type="ECO:0000259" key="7">
    <source>
        <dbReference type="PROSITE" id="PS50885"/>
    </source>
</evidence>
<keyword evidence="5" id="KW-0472">Membrane</keyword>
<evidence type="ECO:0000256" key="3">
    <source>
        <dbReference type="ARBA" id="ARBA00029447"/>
    </source>
</evidence>
<dbReference type="Proteomes" id="UP000295361">
    <property type="component" value="Unassembled WGS sequence"/>
</dbReference>
<evidence type="ECO:0000256" key="4">
    <source>
        <dbReference type="PROSITE-ProRule" id="PRU00284"/>
    </source>
</evidence>
<dbReference type="Pfam" id="PF00015">
    <property type="entry name" value="MCPsignal"/>
    <property type="match status" value="1"/>
</dbReference>
<feature type="transmembrane region" description="Helical" evidence="5">
    <location>
        <begin position="176"/>
        <end position="198"/>
    </location>
</feature>
<dbReference type="PROSITE" id="PS50885">
    <property type="entry name" value="HAMP"/>
    <property type="match status" value="1"/>
</dbReference>
<proteinExistence type="inferred from homology"/>
<feature type="domain" description="HAMP" evidence="7">
    <location>
        <begin position="213"/>
        <end position="254"/>
    </location>
</feature>
<feature type="transmembrane region" description="Helical" evidence="5">
    <location>
        <begin position="6"/>
        <end position="27"/>
    </location>
</feature>
<dbReference type="GO" id="GO:0006935">
    <property type="term" value="P:chemotaxis"/>
    <property type="evidence" value="ECO:0007669"/>
    <property type="project" value="InterPro"/>
</dbReference>
<comment type="caution">
    <text evidence="8">The sequence shown here is derived from an EMBL/GenBank/DDBJ whole genome shotgun (WGS) entry which is preliminary data.</text>
</comment>
<sequence length="505" mass="52516">MSVRMKIWALPIIATVIFSLGIVVVLFSSMGTMSTIKDVGGSSYPYLDATTQMGSQLEALSGTIQSAVAEGEKKRLDEANERATGIRKTLARIVALPAHADEGKALTQDFEGYYAAALDTAQLFLGVKQGDGAASVPAMQAAQKKLEERLKKDQAKAQLTFSEGLSGAESGVRASLYATLISGLVVVIVLGIASWLVIGSVWSQLGGEPEYAREAMRAMALGDLSQKIELSPGDETSLLAAVAAMTEGLRSMVSGVRTSTFQITDASREIAAGNMNLSVRTEEQASSLARTASSMEKITGTVQQNAESARMANQLASSASTVATQGGEVVGEVIQTMGTISTSSKKIADIIGVIDGIAFQTNILALNAAVEAARAGEQGRGFAVVAAEVRSLAQRSAQAAKEISSLIKASVEQVEHGSVLVERAGSTMREIVSSVQRVGDIIAEISEASKEQATGIGEASAAIARMDDSTQQNAALVEEAAAAASSLEQQAVSLTEAVSSFKLQS</sequence>
<gene>
    <name evidence="8" type="ORF">DES47_104210</name>
</gene>
<dbReference type="InterPro" id="IPR003660">
    <property type="entry name" value="HAMP_dom"/>
</dbReference>
<dbReference type="CDD" id="cd11386">
    <property type="entry name" value="MCP_signal"/>
    <property type="match status" value="1"/>
</dbReference>
<reference evidence="8 9" key="1">
    <citation type="submission" date="2019-03" db="EMBL/GenBank/DDBJ databases">
        <title>Genomic Encyclopedia of Type Strains, Phase IV (KMG-IV): sequencing the most valuable type-strain genomes for metagenomic binning, comparative biology and taxonomic classification.</title>
        <authorList>
            <person name="Goeker M."/>
        </authorList>
    </citation>
    <scope>NUCLEOTIDE SEQUENCE [LARGE SCALE GENOMIC DNA]</scope>
    <source>
        <strain evidence="8 9">DSM 16998</strain>
    </source>
</reference>
<dbReference type="SMART" id="SM00283">
    <property type="entry name" value="MA"/>
    <property type="match status" value="1"/>
</dbReference>
<dbReference type="EMBL" id="SNXS01000004">
    <property type="protein sequence ID" value="TDP63928.1"/>
    <property type="molecule type" value="Genomic_DNA"/>
</dbReference>
<dbReference type="FunFam" id="1.10.287.950:FF:000001">
    <property type="entry name" value="Methyl-accepting chemotaxis sensory transducer"/>
    <property type="match status" value="1"/>
</dbReference>
<feature type="domain" description="Methyl-accepting transducer" evidence="6">
    <location>
        <begin position="259"/>
        <end position="488"/>
    </location>
</feature>
<accession>A0A4R6QM26</accession>
<dbReference type="InterPro" id="IPR051310">
    <property type="entry name" value="MCP_chemotaxis"/>
</dbReference>
<evidence type="ECO:0000256" key="1">
    <source>
        <dbReference type="ARBA" id="ARBA00004370"/>
    </source>
</evidence>
<dbReference type="AlphaFoldDB" id="A0A4R6QM26"/>
<dbReference type="InParanoid" id="A0A4R6QM26"/>
<evidence type="ECO:0000256" key="5">
    <source>
        <dbReference type="SAM" id="Phobius"/>
    </source>
</evidence>
<evidence type="ECO:0000313" key="9">
    <source>
        <dbReference type="Proteomes" id="UP000295361"/>
    </source>
</evidence>
<keyword evidence="2" id="KW-0488">Methylation</keyword>